<name>A0A4Z2E6N4_9TELE</name>
<evidence type="ECO:0000313" key="2">
    <source>
        <dbReference type="EMBL" id="TNN24458.1"/>
    </source>
</evidence>
<accession>A0A4Z2E6N4</accession>
<proteinExistence type="predicted"/>
<sequence length="120" mass="13236">MSEEGGTQEQMRVFLCGLMTHAGPGRRSRRVYSSTRRRAPVSPWMGRPGGVSCTSGGGRPCLSSHASNDLRDLHAEMFRAPGEVPRGRDGVAVHLGPTEQRPPVGGGYTVRRRRRRRNVR</sequence>
<feature type="region of interest" description="Disordered" evidence="1">
    <location>
        <begin position="24"/>
        <end position="57"/>
    </location>
</feature>
<comment type="caution">
    <text evidence="2">The sequence shown here is derived from an EMBL/GenBank/DDBJ whole genome shotgun (WGS) entry which is preliminary data.</text>
</comment>
<organism evidence="2 3">
    <name type="scientific">Liparis tanakae</name>
    <name type="common">Tanaka's snailfish</name>
    <dbReference type="NCBI Taxonomy" id="230148"/>
    <lineage>
        <taxon>Eukaryota</taxon>
        <taxon>Metazoa</taxon>
        <taxon>Chordata</taxon>
        <taxon>Craniata</taxon>
        <taxon>Vertebrata</taxon>
        <taxon>Euteleostomi</taxon>
        <taxon>Actinopterygii</taxon>
        <taxon>Neopterygii</taxon>
        <taxon>Teleostei</taxon>
        <taxon>Neoteleostei</taxon>
        <taxon>Acanthomorphata</taxon>
        <taxon>Eupercaria</taxon>
        <taxon>Perciformes</taxon>
        <taxon>Cottioidei</taxon>
        <taxon>Cottales</taxon>
        <taxon>Liparidae</taxon>
        <taxon>Liparis</taxon>
    </lineage>
</organism>
<protein>
    <submittedName>
        <fullName evidence="2">Uncharacterized protein</fullName>
    </submittedName>
</protein>
<gene>
    <name evidence="2" type="ORF">EYF80_065416</name>
</gene>
<reference evidence="2 3" key="1">
    <citation type="submission" date="2019-03" db="EMBL/GenBank/DDBJ databases">
        <title>First draft genome of Liparis tanakae, snailfish: a comprehensive survey of snailfish specific genes.</title>
        <authorList>
            <person name="Kim W."/>
            <person name="Song I."/>
            <person name="Jeong J.-H."/>
            <person name="Kim D."/>
            <person name="Kim S."/>
            <person name="Ryu S."/>
            <person name="Song J.Y."/>
            <person name="Lee S.K."/>
        </authorList>
    </citation>
    <scope>NUCLEOTIDE SEQUENCE [LARGE SCALE GENOMIC DNA]</scope>
    <source>
        <tissue evidence="2">Muscle</tissue>
    </source>
</reference>
<evidence type="ECO:0000313" key="3">
    <source>
        <dbReference type="Proteomes" id="UP000314294"/>
    </source>
</evidence>
<evidence type="ECO:0000256" key="1">
    <source>
        <dbReference type="SAM" id="MobiDB-lite"/>
    </source>
</evidence>
<feature type="region of interest" description="Disordered" evidence="1">
    <location>
        <begin position="81"/>
        <end position="120"/>
    </location>
</feature>
<dbReference type="Proteomes" id="UP000314294">
    <property type="component" value="Unassembled WGS sequence"/>
</dbReference>
<dbReference type="AlphaFoldDB" id="A0A4Z2E6N4"/>
<keyword evidence="3" id="KW-1185">Reference proteome</keyword>
<dbReference type="EMBL" id="SRLO01015319">
    <property type="protein sequence ID" value="TNN24458.1"/>
    <property type="molecule type" value="Genomic_DNA"/>
</dbReference>
<feature type="compositionally biased region" description="Basic residues" evidence="1">
    <location>
        <begin position="110"/>
        <end position="120"/>
    </location>
</feature>
<feature type="compositionally biased region" description="Basic residues" evidence="1">
    <location>
        <begin position="24"/>
        <end position="39"/>
    </location>
</feature>